<feature type="domain" description="H repeat-associated protein N-terminal" evidence="1">
    <location>
        <begin position="6"/>
        <end position="91"/>
    </location>
</feature>
<dbReference type="AlphaFoldDB" id="A0A0G8AWH8"/>
<dbReference type="InterPro" id="IPR032806">
    <property type="entry name" value="YbfD_N"/>
</dbReference>
<accession>A0A0G8AWH8</accession>
<proteinExistence type="predicted"/>
<reference evidence="2 3" key="1">
    <citation type="submission" date="2015-02" db="EMBL/GenBank/DDBJ databases">
        <authorList>
            <person name="Slaby B."/>
            <person name="Hentschel U."/>
        </authorList>
    </citation>
    <scope>NUCLEOTIDE SEQUENCE [LARGE SCALE GENOMIC DNA]</scope>
    <source>
        <strain evidence="2">15L</strain>
    </source>
</reference>
<dbReference type="EMBL" id="JYFQ01000079">
    <property type="protein sequence ID" value="KKZ13645.1"/>
    <property type="molecule type" value="Genomic_DNA"/>
</dbReference>
<dbReference type="PANTHER" id="PTHR30298:SF0">
    <property type="entry name" value="PROTEIN YBFL-RELATED"/>
    <property type="match status" value="1"/>
</dbReference>
<name>A0A0G8AWH8_9SYNE</name>
<dbReference type="InterPro" id="IPR051698">
    <property type="entry name" value="Transposase_11-like"/>
</dbReference>
<dbReference type="PANTHER" id="PTHR30298">
    <property type="entry name" value="H REPEAT-ASSOCIATED PREDICTED TRANSPOSASE"/>
    <property type="match status" value="1"/>
</dbReference>
<dbReference type="PATRIC" id="fig|1608419.3.peg.2252"/>
<reference evidence="2 3" key="2">
    <citation type="submission" date="2015-05" db="EMBL/GenBank/DDBJ databases">
        <title>Lifestyle Evolution in Cyanobacterial Symbionts of Sponges.</title>
        <authorList>
            <person name="Burgsdorf I."/>
            <person name="Slaby B.M."/>
            <person name="Handley K.M."/>
            <person name="Haber M."/>
            <person name="Blom J."/>
            <person name="Marshall C.W."/>
            <person name="Gilbert J.A."/>
            <person name="Hentschel U."/>
            <person name="Steindler L."/>
        </authorList>
    </citation>
    <scope>NUCLEOTIDE SEQUENCE [LARGE SCALE GENOMIC DNA]</scope>
    <source>
        <strain evidence="2">15L</strain>
    </source>
</reference>
<comment type="caution">
    <text evidence="2">The sequence shown here is derived from an EMBL/GenBank/DDBJ whole genome shotgun (WGS) entry which is preliminary data.</text>
</comment>
<protein>
    <recommendedName>
        <fullName evidence="1">H repeat-associated protein N-terminal domain-containing protein</fullName>
    </recommendedName>
</protein>
<gene>
    <name evidence="2" type="ORF">TQ37_03900</name>
</gene>
<dbReference type="Pfam" id="PF13808">
    <property type="entry name" value="DDE_Tnp_1_assoc"/>
    <property type="match status" value="1"/>
</dbReference>
<evidence type="ECO:0000259" key="1">
    <source>
        <dbReference type="Pfam" id="PF13808"/>
    </source>
</evidence>
<organism evidence="2 3">
    <name type="scientific">Candidatus Synechococcus spongiarum 15L</name>
    <dbReference type="NCBI Taxonomy" id="1608419"/>
    <lineage>
        <taxon>Bacteria</taxon>
        <taxon>Bacillati</taxon>
        <taxon>Cyanobacteriota</taxon>
        <taxon>Cyanophyceae</taxon>
        <taxon>Synechococcales</taxon>
        <taxon>Synechococcaceae</taxon>
        <taxon>Synechococcus</taxon>
    </lineage>
</organism>
<sequence>MASRIIEVFQDLEDPRKSNATKHDFAEMLTLAVIAAICGYTTCVDIENFSKVHKDFLHTFLKLKHDVPSHDAFSRLFRILDPEAFEGSLLKLADMFNRHLSGVVNTIDTNSLTRKFNQPPRKSVIYLLNVFGLCTQATFSGSDGDEEQQTAATAVTISPYLQRFCTTGSDEA</sequence>
<evidence type="ECO:0000313" key="2">
    <source>
        <dbReference type="EMBL" id="KKZ13645.1"/>
    </source>
</evidence>
<evidence type="ECO:0000313" key="3">
    <source>
        <dbReference type="Proteomes" id="UP000035037"/>
    </source>
</evidence>
<dbReference type="Proteomes" id="UP000035037">
    <property type="component" value="Unassembled WGS sequence"/>
</dbReference>